<dbReference type="AlphaFoldDB" id="A0A3D8YFX9"/>
<evidence type="ECO:0000313" key="4">
    <source>
        <dbReference type="Proteomes" id="UP000256373"/>
    </source>
</evidence>
<dbReference type="GO" id="GO:0006508">
    <property type="term" value="P:proteolysis"/>
    <property type="evidence" value="ECO:0007669"/>
    <property type="project" value="InterPro"/>
</dbReference>
<reference evidence="3 4" key="1">
    <citation type="submission" date="2018-07" db="EMBL/GenBank/DDBJ databases">
        <title>Dyadobacter roseus sp. nov., isolated from rose rhizosphere soil.</title>
        <authorList>
            <person name="Chen L."/>
        </authorList>
    </citation>
    <scope>NUCLEOTIDE SEQUENCE [LARGE SCALE GENOMIC DNA]</scope>
    <source>
        <strain evidence="3 4">RS19</strain>
    </source>
</reference>
<dbReference type="SUPFAM" id="SSF50156">
    <property type="entry name" value="PDZ domain-like"/>
    <property type="match status" value="1"/>
</dbReference>
<feature type="domain" description="Tail specific protease" evidence="2">
    <location>
        <begin position="541"/>
        <end position="717"/>
    </location>
</feature>
<dbReference type="SMART" id="SM00245">
    <property type="entry name" value="TSPc"/>
    <property type="match status" value="1"/>
</dbReference>
<dbReference type="InterPro" id="IPR005151">
    <property type="entry name" value="Tail-specific_protease"/>
</dbReference>
<accession>A0A3D8YFX9</accession>
<dbReference type="Gene3D" id="2.60.120.260">
    <property type="entry name" value="Galactose-binding domain-like"/>
    <property type="match status" value="1"/>
</dbReference>
<dbReference type="GO" id="GO:0030288">
    <property type="term" value="C:outer membrane-bounded periplasmic space"/>
    <property type="evidence" value="ECO:0007669"/>
    <property type="project" value="TreeGrafter"/>
</dbReference>
<dbReference type="GO" id="GO:0008236">
    <property type="term" value="F:serine-type peptidase activity"/>
    <property type="evidence" value="ECO:0007669"/>
    <property type="project" value="InterPro"/>
</dbReference>
<proteinExistence type="predicted"/>
<dbReference type="CDD" id="cd07562">
    <property type="entry name" value="Peptidase_S41_TRI"/>
    <property type="match status" value="1"/>
</dbReference>
<dbReference type="OrthoDB" id="5379939at2"/>
<dbReference type="Pfam" id="PF03572">
    <property type="entry name" value="Peptidase_S41"/>
    <property type="match status" value="1"/>
</dbReference>
<gene>
    <name evidence="3" type="ORF">DSL64_03175</name>
</gene>
<dbReference type="InterPro" id="IPR029045">
    <property type="entry name" value="ClpP/crotonase-like_dom_sf"/>
</dbReference>
<dbReference type="PANTHER" id="PTHR32060">
    <property type="entry name" value="TAIL-SPECIFIC PROTEASE"/>
    <property type="match status" value="1"/>
</dbReference>
<dbReference type="GO" id="GO:0007165">
    <property type="term" value="P:signal transduction"/>
    <property type="evidence" value="ECO:0007669"/>
    <property type="project" value="TreeGrafter"/>
</dbReference>
<feature type="signal peptide" evidence="1">
    <location>
        <begin position="1"/>
        <end position="19"/>
    </location>
</feature>
<keyword evidence="4" id="KW-1185">Reference proteome</keyword>
<evidence type="ECO:0000256" key="1">
    <source>
        <dbReference type="SAM" id="SignalP"/>
    </source>
</evidence>
<protein>
    <submittedName>
        <fullName evidence="3">Peptidase S41</fullName>
    </submittedName>
</protein>
<dbReference type="InterPro" id="IPR036034">
    <property type="entry name" value="PDZ_sf"/>
</dbReference>
<evidence type="ECO:0000313" key="3">
    <source>
        <dbReference type="EMBL" id="REA63464.1"/>
    </source>
</evidence>
<keyword evidence="1" id="KW-0732">Signal</keyword>
<dbReference type="EMBL" id="QNUL01000002">
    <property type="protein sequence ID" value="REA63464.1"/>
    <property type="molecule type" value="Genomic_DNA"/>
</dbReference>
<dbReference type="Gene3D" id="3.90.226.10">
    <property type="entry name" value="2-enoyl-CoA Hydratase, Chain A, domain 1"/>
    <property type="match status" value="1"/>
</dbReference>
<dbReference type="SUPFAM" id="SSF52096">
    <property type="entry name" value="ClpP/crotonase"/>
    <property type="match status" value="1"/>
</dbReference>
<dbReference type="Proteomes" id="UP000256373">
    <property type="component" value="Unassembled WGS sequence"/>
</dbReference>
<organism evidence="3 4">
    <name type="scientific">Dyadobacter luteus</name>
    <dbReference type="NCBI Taxonomy" id="2259619"/>
    <lineage>
        <taxon>Bacteria</taxon>
        <taxon>Pseudomonadati</taxon>
        <taxon>Bacteroidota</taxon>
        <taxon>Cytophagia</taxon>
        <taxon>Cytophagales</taxon>
        <taxon>Spirosomataceae</taxon>
        <taxon>Dyadobacter</taxon>
    </lineage>
</organism>
<dbReference type="PANTHER" id="PTHR32060:SF30">
    <property type="entry name" value="CARBOXY-TERMINAL PROCESSING PROTEASE CTPA"/>
    <property type="match status" value="1"/>
</dbReference>
<dbReference type="Gene3D" id="2.30.42.10">
    <property type="match status" value="1"/>
</dbReference>
<dbReference type="GO" id="GO:0004175">
    <property type="term" value="F:endopeptidase activity"/>
    <property type="evidence" value="ECO:0007669"/>
    <property type="project" value="TreeGrafter"/>
</dbReference>
<sequence length="740" mass="83282">MKKLLLLTAFYLPCMVVSAQNTAKEIDLNLSFEKHKSGFHLPENWMQWGAGYHLFIDSTEVQEGKSSVLIQSPEEKKENTFGCVAASAPAIYEGKEIELTGYFKINNVRNGFAGLMMRIDGASGVLQFNNMQQQDIQGTADWKKYSIKLPYSRSAKSIHIGALLTGEGDMWVDNLQLLIDGKPYNEAPLKQTPGAELDKEFDQGSKISIKTLTPQQTVRLAEIGKLWGFLKYYHPAVAAGKHNWDYELFRIIPHVINAKSETEKQNAIYSWATKLGTFQADPKENFKDGIDKMEPTLSWINDKNYNPKLLARLDSVKRASRTNDHYYIALNTHVGNPEFNNENPYPQMNYPDAGFRLLSLFRYWNMIEYFFPYKYLIGQDWQKVLPEFIPKFVNAANETEYKLAVLALIARVHDTHANVYNDPAIEKFFGNQYAPIELSFVEEKPVVINYFHQVLGEKSGLKAGDVIESINGKKIQQIIQEQLPLTPASNFPTQLRSIARNLLRTNDSLITVTYTRDNKPEQLKLKTYDKKMINVYANFNSKDTSFKLIRPGVSYLFPGKIKNSHLPAIAPDLLKTKGLIIDMRCYPSDFIVFSLANYLLPQPADFVKFTTGSITKPGTFTFGPPVKTGSISSDYYKGEIVILVNEQTLSQAEYTTMAFSTAPNVTIVGSTTAAADGNVSGIVLPGRINTAISGIGVYYPNGKETQRIGIVPDVEVKPTIKGIREGRDELLEKAVQLIQE</sequence>
<comment type="caution">
    <text evidence="3">The sequence shown here is derived from an EMBL/GenBank/DDBJ whole genome shotgun (WGS) entry which is preliminary data.</text>
</comment>
<evidence type="ECO:0000259" key="2">
    <source>
        <dbReference type="SMART" id="SM00245"/>
    </source>
</evidence>
<dbReference type="RefSeq" id="WP_115829212.1">
    <property type="nucleotide sequence ID" value="NZ_QNUL01000002.1"/>
</dbReference>
<dbReference type="Gene3D" id="3.30.750.44">
    <property type="match status" value="1"/>
</dbReference>
<feature type="chain" id="PRO_5017605255" evidence="1">
    <location>
        <begin position="20"/>
        <end position="740"/>
    </location>
</feature>
<name>A0A3D8YFX9_9BACT</name>